<evidence type="ECO:0000256" key="4">
    <source>
        <dbReference type="ARBA" id="ARBA00022553"/>
    </source>
</evidence>
<dbReference type="CDD" id="cd13318">
    <property type="entry name" value="PH_IQSEC"/>
    <property type="match status" value="1"/>
</dbReference>
<dbReference type="Gene3D" id="2.30.29.30">
    <property type="entry name" value="Pleckstrin-homology domain (PH domain)/Phosphotyrosine-binding domain (PTB)"/>
    <property type="match status" value="1"/>
</dbReference>
<dbReference type="GO" id="GO:0005085">
    <property type="term" value="F:guanyl-nucleotide exchange factor activity"/>
    <property type="evidence" value="ECO:0007669"/>
    <property type="project" value="InterPro"/>
</dbReference>
<dbReference type="SUPFAM" id="SSF50729">
    <property type="entry name" value="PH domain-like"/>
    <property type="match status" value="1"/>
</dbReference>
<evidence type="ECO:0000256" key="5">
    <source>
        <dbReference type="ARBA" id="ARBA00023054"/>
    </source>
</evidence>
<keyword evidence="3" id="KW-0963">Cytoplasm</keyword>
<evidence type="ECO:0000259" key="7">
    <source>
        <dbReference type="PROSITE" id="PS50190"/>
    </source>
</evidence>
<dbReference type="SUPFAM" id="SSF48425">
    <property type="entry name" value="Sec7 domain"/>
    <property type="match status" value="1"/>
</dbReference>
<keyword evidence="9" id="KW-1185">Reference proteome</keyword>
<dbReference type="Pfam" id="PF16453">
    <property type="entry name" value="IQ_SEC7_PH"/>
    <property type="match status" value="1"/>
</dbReference>
<evidence type="ECO:0000256" key="3">
    <source>
        <dbReference type="ARBA" id="ARBA00022490"/>
    </source>
</evidence>
<evidence type="ECO:0000313" key="8">
    <source>
        <dbReference type="EMBL" id="CAH1103047.1"/>
    </source>
</evidence>
<proteinExistence type="inferred from homology"/>
<dbReference type="SMART" id="SM00222">
    <property type="entry name" value="Sec7"/>
    <property type="match status" value="1"/>
</dbReference>
<feature type="domain" description="SEC7" evidence="7">
    <location>
        <begin position="466"/>
        <end position="652"/>
    </location>
</feature>
<keyword evidence="4" id="KW-0597">Phosphoprotein</keyword>
<evidence type="ECO:0000313" key="9">
    <source>
        <dbReference type="Proteomes" id="UP001153636"/>
    </source>
</evidence>
<dbReference type="InterPro" id="IPR011993">
    <property type="entry name" value="PH-like_dom_sf"/>
</dbReference>
<protein>
    <recommendedName>
        <fullName evidence="7">SEC7 domain-containing protein</fullName>
    </recommendedName>
</protein>
<dbReference type="InterPro" id="IPR000904">
    <property type="entry name" value="Sec7_dom"/>
</dbReference>
<feature type="region of interest" description="Disordered" evidence="6">
    <location>
        <begin position="802"/>
        <end position="824"/>
    </location>
</feature>
<feature type="compositionally biased region" description="Polar residues" evidence="6">
    <location>
        <begin position="132"/>
        <end position="150"/>
    </location>
</feature>
<evidence type="ECO:0000256" key="1">
    <source>
        <dbReference type="ARBA" id="ARBA00004496"/>
    </source>
</evidence>
<dbReference type="FunFam" id="1.10.1000.11:FF:000009">
    <property type="entry name" value="IQ motif and SEC7 domain-containing protein"/>
    <property type="match status" value="1"/>
</dbReference>
<dbReference type="Proteomes" id="UP001153636">
    <property type="component" value="Chromosome 14"/>
</dbReference>
<organism evidence="8 9">
    <name type="scientific">Psylliodes chrysocephalus</name>
    <dbReference type="NCBI Taxonomy" id="3402493"/>
    <lineage>
        <taxon>Eukaryota</taxon>
        <taxon>Metazoa</taxon>
        <taxon>Ecdysozoa</taxon>
        <taxon>Arthropoda</taxon>
        <taxon>Hexapoda</taxon>
        <taxon>Insecta</taxon>
        <taxon>Pterygota</taxon>
        <taxon>Neoptera</taxon>
        <taxon>Endopterygota</taxon>
        <taxon>Coleoptera</taxon>
        <taxon>Polyphaga</taxon>
        <taxon>Cucujiformia</taxon>
        <taxon>Chrysomeloidea</taxon>
        <taxon>Chrysomelidae</taxon>
        <taxon>Galerucinae</taxon>
        <taxon>Alticini</taxon>
        <taxon>Psylliodes</taxon>
    </lineage>
</organism>
<evidence type="ECO:0000256" key="2">
    <source>
        <dbReference type="ARBA" id="ARBA00006248"/>
    </source>
</evidence>
<dbReference type="Gene3D" id="1.10.1000.11">
    <property type="entry name" value="Arf Nucleotide-binding Site Opener,domain 2"/>
    <property type="match status" value="1"/>
</dbReference>
<feature type="compositionally biased region" description="Polar residues" evidence="6">
    <location>
        <begin position="319"/>
        <end position="348"/>
    </location>
</feature>
<dbReference type="InterPro" id="IPR033742">
    <property type="entry name" value="IQSEC_PH"/>
</dbReference>
<comment type="similarity">
    <text evidence="2">Belongs to the BRAG family.</text>
</comment>
<dbReference type="CDD" id="cd00171">
    <property type="entry name" value="Sec7"/>
    <property type="match status" value="1"/>
</dbReference>
<feature type="compositionally biased region" description="Polar residues" evidence="6">
    <location>
        <begin position="375"/>
        <end position="384"/>
    </location>
</feature>
<dbReference type="GO" id="GO:0005737">
    <property type="term" value="C:cytoplasm"/>
    <property type="evidence" value="ECO:0007669"/>
    <property type="project" value="UniProtKB-SubCell"/>
</dbReference>
<dbReference type="PANTHER" id="PTHR10663">
    <property type="entry name" value="GUANYL-NUCLEOTIDE EXCHANGE FACTOR"/>
    <property type="match status" value="1"/>
</dbReference>
<dbReference type="InterPro" id="IPR035999">
    <property type="entry name" value="Sec7_dom_sf"/>
</dbReference>
<dbReference type="AlphaFoldDB" id="A0A9P0CGG9"/>
<feature type="region of interest" description="Disordered" evidence="6">
    <location>
        <begin position="132"/>
        <end position="159"/>
    </location>
</feature>
<sequence length="952" mass="106608">MRSTNPSLSSVSYRYEPGRYSSLSPLRGPTVTSVSDVCDKTVVRIRRTGLQQERIRVVCTTRRQHVSRMVTVSDMCHTLPSLRKHVTVISFPPKMERSQIVNSMGSSDHIQEQTYIQAPSFMQSQNYANSSSGSMYCRSPNSTSYGSVSQPLHKKGSLRNGDVLKRSRVQATYELSQDILDKQIEVLERKYGGDKARNAALTIQRAFRRYTLLKKFAAITAMAKAEKRISRRLPAAAENNCSPTPTTEQPCNEYAYTFDNHDCNSLRMLPVRSMSLRERRHIDNMQIPRSQSGTPTACWENYSSSSLQHYYSPAENKLDTSTQVTSSGSSCTAPGTSNGYMRSRNSLSRGKVPPEVPKRTSSISSKSVEPHRQKSNGLIKTNENGSLSSVQSSGSDSSVSTERLHCEYASSPIWKRKGNNGSEYAEPALETSLGNISNVSSSTYTLVERAAEQQTPNSYKISETIRKRQYRVGLNLFNKKPEKGIAYLIRRGFLENSPQGVARFLISRKGLSKQMIGEYLGNLQSPFCMAVLECFAGELDLSGMQVDVALRKFQQHFRMPGEAQKIERLMEIFSQRYCQCNVDIVGRLRSPDTIFVLAFAIIMLNTDLHTPNMKPERRMRCEDFIKNLRGIDDCGDIDTDMLVGIFERVKANEFKPGSDHVTQVMKVQSTIVGKKPNMALPHRRLVCYCRLYEIPDINKKERPGVHQREVFLFNDLLVITKILSKKKSSVTYTFRNSYPLCGMVVTLFDVPHYLYGIRLSQRVDQKILVTFNARNEHDRCKFAEDLKEAVSEMDEMENLRIEAELDRQKSNRGGSRTGTENRDSGVADVEVCSYQCPCSQMPSMNPNEEEIQHDPQIKRSALSNSLLDIHEQFAGEKAQRRGSVGSLDSGMSVSFQSTSASASSCSRSDKLAGKQAGKPGILNHQGPPGPHGFLGGIFNKKASGGQPKSTEV</sequence>
<dbReference type="Pfam" id="PF01369">
    <property type="entry name" value="Sec7"/>
    <property type="match status" value="1"/>
</dbReference>
<dbReference type="InterPro" id="IPR023394">
    <property type="entry name" value="Sec7_C_sf"/>
</dbReference>
<evidence type="ECO:0000256" key="6">
    <source>
        <dbReference type="SAM" id="MobiDB-lite"/>
    </source>
</evidence>
<comment type="subcellular location">
    <subcellularLocation>
        <location evidence="1">Cytoplasm</location>
    </subcellularLocation>
</comment>
<dbReference type="GO" id="GO:0032012">
    <property type="term" value="P:regulation of ARF protein signal transduction"/>
    <property type="evidence" value="ECO:0007669"/>
    <property type="project" value="InterPro"/>
</dbReference>
<name>A0A9P0CGG9_9CUCU</name>
<dbReference type="FunFam" id="1.10.220.20:FF:000001">
    <property type="entry name" value="IQ motif and SEC7 domain-containing protein 1"/>
    <property type="match status" value="1"/>
</dbReference>
<dbReference type="OrthoDB" id="430364at2759"/>
<feature type="region of interest" description="Disordered" evidence="6">
    <location>
        <begin position="899"/>
        <end position="952"/>
    </location>
</feature>
<feature type="compositionally biased region" description="Low complexity" evidence="6">
    <location>
        <begin position="385"/>
        <end position="400"/>
    </location>
</feature>
<dbReference type="GO" id="GO:0030036">
    <property type="term" value="P:actin cytoskeleton organization"/>
    <property type="evidence" value="ECO:0007669"/>
    <property type="project" value="TreeGrafter"/>
</dbReference>
<gene>
    <name evidence="8" type="ORF">PSYICH_LOCUS4262</name>
</gene>
<feature type="region of interest" description="Disordered" evidence="6">
    <location>
        <begin position="318"/>
        <end position="402"/>
    </location>
</feature>
<accession>A0A9P0CGG9</accession>
<dbReference type="PROSITE" id="PS50190">
    <property type="entry name" value="SEC7"/>
    <property type="match status" value="1"/>
</dbReference>
<dbReference type="PANTHER" id="PTHR10663:SF342">
    <property type="entry name" value="FI21420P1"/>
    <property type="match status" value="1"/>
</dbReference>
<keyword evidence="5" id="KW-0175">Coiled coil</keyword>
<dbReference type="EMBL" id="OV651826">
    <property type="protein sequence ID" value="CAH1103047.1"/>
    <property type="molecule type" value="Genomic_DNA"/>
</dbReference>
<dbReference type="Gene3D" id="1.10.220.20">
    <property type="match status" value="1"/>
</dbReference>
<dbReference type="FunFam" id="2.30.29.30:FF:000004">
    <property type="entry name" value="IQ motif and SEC7 domain-containing protein 1"/>
    <property type="match status" value="1"/>
</dbReference>
<reference evidence="8" key="1">
    <citation type="submission" date="2022-01" db="EMBL/GenBank/DDBJ databases">
        <authorList>
            <person name="King R."/>
        </authorList>
    </citation>
    <scope>NUCLEOTIDE SEQUENCE</scope>
</reference>